<organism evidence="7 8">
    <name type="scientific">Actinomycetospora cinnamomea</name>
    <dbReference type="NCBI Taxonomy" id="663609"/>
    <lineage>
        <taxon>Bacteria</taxon>
        <taxon>Bacillati</taxon>
        <taxon>Actinomycetota</taxon>
        <taxon>Actinomycetes</taxon>
        <taxon>Pseudonocardiales</taxon>
        <taxon>Pseudonocardiaceae</taxon>
        <taxon>Actinomycetospora</taxon>
    </lineage>
</organism>
<reference evidence="7 8" key="1">
    <citation type="submission" date="2018-04" db="EMBL/GenBank/DDBJ databases">
        <title>Genomic Encyclopedia of Type Strains, Phase IV (KMG-IV): sequencing the most valuable type-strain genomes for metagenomic binning, comparative biology and taxonomic classification.</title>
        <authorList>
            <person name="Goeker M."/>
        </authorList>
    </citation>
    <scope>NUCLEOTIDE SEQUENCE [LARGE SCALE GENOMIC DNA]</scope>
    <source>
        <strain evidence="7 8">DSM 45771</strain>
    </source>
</reference>
<evidence type="ECO:0000313" key="8">
    <source>
        <dbReference type="Proteomes" id="UP000245639"/>
    </source>
</evidence>
<dbReference type="InterPro" id="IPR050109">
    <property type="entry name" value="HTH-type_TetR-like_transc_reg"/>
</dbReference>
<evidence type="ECO:0000256" key="3">
    <source>
        <dbReference type="ARBA" id="ARBA00023163"/>
    </source>
</evidence>
<dbReference type="Gene3D" id="1.10.10.60">
    <property type="entry name" value="Homeodomain-like"/>
    <property type="match status" value="1"/>
</dbReference>
<feature type="compositionally biased region" description="Low complexity" evidence="5">
    <location>
        <begin position="27"/>
        <end position="46"/>
    </location>
</feature>
<dbReference type="GO" id="GO:0000976">
    <property type="term" value="F:transcription cis-regulatory region binding"/>
    <property type="evidence" value="ECO:0007669"/>
    <property type="project" value="TreeGrafter"/>
</dbReference>
<dbReference type="AlphaFoldDB" id="A0A2U1FAB1"/>
<keyword evidence="3" id="KW-0804">Transcription</keyword>
<dbReference type="PANTHER" id="PTHR30055:SF148">
    <property type="entry name" value="TETR-FAMILY TRANSCRIPTIONAL REGULATOR"/>
    <property type="match status" value="1"/>
</dbReference>
<dbReference type="InterPro" id="IPR009057">
    <property type="entry name" value="Homeodomain-like_sf"/>
</dbReference>
<comment type="caution">
    <text evidence="7">The sequence shown here is derived from an EMBL/GenBank/DDBJ whole genome shotgun (WGS) entry which is preliminary data.</text>
</comment>
<dbReference type="Proteomes" id="UP000245639">
    <property type="component" value="Unassembled WGS sequence"/>
</dbReference>
<dbReference type="InterPro" id="IPR011075">
    <property type="entry name" value="TetR_C"/>
</dbReference>
<accession>A0A2U1FAB1</accession>
<dbReference type="PANTHER" id="PTHR30055">
    <property type="entry name" value="HTH-TYPE TRANSCRIPTIONAL REGULATOR RUTR"/>
    <property type="match status" value="1"/>
</dbReference>
<dbReference type="InterPro" id="IPR001647">
    <property type="entry name" value="HTH_TetR"/>
</dbReference>
<evidence type="ECO:0000256" key="5">
    <source>
        <dbReference type="SAM" id="MobiDB-lite"/>
    </source>
</evidence>
<name>A0A2U1FAB1_9PSEU</name>
<feature type="domain" description="HTH tetR-type" evidence="6">
    <location>
        <begin position="69"/>
        <end position="129"/>
    </location>
</feature>
<dbReference type="OrthoDB" id="9796019at2"/>
<feature type="region of interest" description="Disordered" evidence="5">
    <location>
        <begin position="1"/>
        <end position="46"/>
    </location>
</feature>
<feature type="compositionally biased region" description="Basic and acidic residues" evidence="5">
    <location>
        <begin position="12"/>
        <end position="26"/>
    </location>
</feature>
<dbReference type="Pfam" id="PF16859">
    <property type="entry name" value="TetR_C_11"/>
    <property type="match status" value="1"/>
</dbReference>
<evidence type="ECO:0000256" key="4">
    <source>
        <dbReference type="PROSITE-ProRule" id="PRU00335"/>
    </source>
</evidence>
<dbReference type="InterPro" id="IPR036271">
    <property type="entry name" value="Tet_transcr_reg_TetR-rel_C_sf"/>
</dbReference>
<keyword evidence="1" id="KW-0805">Transcription regulation</keyword>
<evidence type="ECO:0000256" key="2">
    <source>
        <dbReference type="ARBA" id="ARBA00023125"/>
    </source>
</evidence>
<feature type="DNA-binding region" description="H-T-H motif" evidence="4">
    <location>
        <begin position="92"/>
        <end position="111"/>
    </location>
</feature>
<dbReference type="Gene3D" id="1.10.357.10">
    <property type="entry name" value="Tetracycline Repressor, domain 2"/>
    <property type="match status" value="1"/>
</dbReference>
<evidence type="ECO:0000313" key="7">
    <source>
        <dbReference type="EMBL" id="PVZ09112.1"/>
    </source>
</evidence>
<dbReference type="EMBL" id="QEKW01000007">
    <property type="protein sequence ID" value="PVZ09112.1"/>
    <property type="molecule type" value="Genomic_DNA"/>
</dbReference>
<dbReference type="GO" id="GO:0003700">
    <property type="term" value="F:DNA-binding transcription factor activity"/>
    <property type="evidence" value="ECO:0007669"/>
    <property type="project" value="TreeGrafter"/>
</dbReference>
<dbReference type="PROSITE" id="PS50977">
    <property type="entry name" value="HTH_TETR_2"/>
    <property type="match status" value="1"/>
</dbReference>
<proteinExistence type="predicted"/>
<dbReference type="SUPFAM" id="SSF48498">
    <property type="entry name" value="Tetracyclin repressor-like, C-terminal domain"/>
    <property type="match status" value="1"/>
</dbReference>
<gene>
    <name evidence="7" type="ORF">C8D89_107276</name>
</gene>
<evidence type="ECO:0000256" key="1">
    <source>
        <dbReference type="ARBA" id="ARBA00023015"/>
    </source>
</evidence>
<keyword evidence="2 4" id="KW-0238">DNA-binding</keyword>
<dbReference type="SUPFAM" id="SSF46689">
    <property type="entry name" value="Homeodomain-like"/>
    <property type="match status" value="1"/>
</dbReference>
<evidence type="ECO:0000259" key="6">
    <source>
        <dbReference type="PROSITE" id="PS50977"/>
    </source>
</evidence>
<sequence>MHVDPAGDGAEVVDRVGDRARAESYRRTGAGRTPAAPPSTRAARRVTVSVTAVTEQQARRRGRGRRPADEVRGEVLAAAGELLLGEGMGGFTFERVSALSGASRTTLHKWWPSRGALAAEAYFRTVETTLAFPDTGDIAADLTHQLTAFVRLVTGTAAGRVIAELIGWSQTDPELAAAYREHYSAPRRALAVTAIEQARDRGRLRPDVDAEAVVDQLWGACYHRLLIPDQPLTEAFARTVVDQLVRGLRPA</sequence>
<keyword evidence="8" id="KW-1185">Reference proteome</keyword>
<protein>
    <submittedName>
        <fullName evidence="7">TetR family transcriptional regulator</fullName>
    </submittedName>
</protein>